<dbReference type="GO" id="GO:0005886">
    <property type="term" value="C:plasma membrane"/>
    <property type="evidence" value="ECO:0007669"/>
    <property type="project" value="UniProtKB-SubCell"/>
</dbReference>
<organism evidence="10 11">
    <name type="scientific">Streptomyces liangshanensis</name>
    <dbReference type="NCBI Taxonomy" id="2717324"/>
    <lineage>
        <taxon>Bacteria</taxon>
        <taxon>Bacillati</taxon>
        <taxon>Actinomycetota</taxon>
        <taxon>Actinomycetes</taxon>
        <taxon>Kitasatosporales</taxon>
        <taxon>Streptomycetaceae</taxon>
        <taxon>Streptomyces</taxon>
    </lineage>
</organism>
<gene>
    <name evidence="10" type="ORF">HA039_30135</name>
</gene>
<sequence>MSALARWCYRHRLLTALIWLGVLVGLGAVSQSVGSAFSTTLSAPSTESSKALDLLKKNSPAASGDRDTVVWHTSGGKVTDSAVRQDLTGVLDRIAKAPGVASVSSPYAPGGAGQISKDTTTAYATVTLDKAANDVDKAQVEHVISLVKQARTDQVDVQYGGQAFRAAENEIKPTSEIVGVIAALLIMLLLFRSLWAATLPILTAVAGVGAGIMGTGVLSHTLSIPDVATTVAALVGLGVGIDYALFIVNRHRKGLMAGSSVEDAAARALDTSGRAVIFAGLTVVVALLGQYALGIGFLNGMAAASALTVALTVLASITLLPALLGLMGHRVLSRKQRTRLREHGPVQEEQKGVWGRWASAVLAKPRGKALLALLVMVVISLPVFSLRLGNADAGNDPSSSASRQSYDLLADGFGPGFNGPLLLVAQAPHAKDKTALESLATDLSGVKGVAQVVAPPLAPGQDVATIQVVPTTSPQSVQTTDLITHLRDDVVPGAEKGTDLQVYVGGSTASGVDFSDVIVSKLPLFIVIIVSLGCLLMMVAFRSVLVPLIGVVMNLLTMGVAFGAVVAAFQWGWISEALGAGAAGPVEAFAPVMMIAILFGLSMDYQVFLISRMHEEWTLSRDNARAVRIGQAETGRIITAAAVIMACVFAAFMFSGQRIVAEFGLGLALAVLLDVLLVRMVIVPALMHLFGKRNWWLPRWLDKLLPHLSIEGTPDEAPDTAADGRERDRQDVPVGR</sequence>
<evidence type="ECO:0000313" key="10">
    <source>
        <dbReference type="EMBL" id="QIQ06001.1"/>
    </source>
</evidence>
<evidence type="ECO:0000256" key="8">
    <source>
        <dbReference type="SAM" id="Phobius"/>
    </source>
</evidence>
<dbReference type="InterPro" id="IPR050545">
    <property type="entry name" value="Mycobact_MmpL"/>
</dbReference>
<feature type="transmembrane region" description="Helical" evidence="8">
    <location>
        <begin position="228"/>
        <end position="248"/>
    </location>
</feature>
<dbReference type="PANTHER" id="PTHR33406:SF11">
    <property type="entry name" value="MEMBRANE PROTEIN SCO6666-RELATED"/>
    <property type="match status" value="1"/>
</dbReference>
<feature type="domain" description="SSD" evidence="9">
    <location>
        <begin position="229"/>
        <end position="326"/>
    </location>
</feature>
<accession>A0A6G9H709</accession>
<feature type="region of interest" description="Disordered" evidence="7">
    <location>
        <begin position="712"/>
        <end position="736"/>
    </location>
</feature>
<dbReference type="Gene3D" id="1.20.1640.10">
    <property type="entry name" value="Multidrug efflux transporter AcrB transmembrane domain"/>
    <property type="match status" value="2"/>
</dbReference>
<evidence type="ECO:0000256" key="1">
    <source>
        <dbReference type="ARBA" id="ARBA00004651"/>
    </source>
</evidence>
<feature type="transmembrane region" description="Helical" evidence="8">
    <location>
        <begin position="548"/>
        <end position="569"/>
    </location>
</feature>
<feature type="compositionally biased region" description="Basic and acidic residues" evidence="7">
    <location>
        <begin position="722"/>
        <end position="736"/>
    </location>
</feature>
<dbReference type="SUPFAM" id="SSF82866">
    <property type="entry name" value="Multidrug efflux transporter AcrB transmembrane domain"/>
    <property type="match status" value="2"/>
</dbReference>
<comment type="similarity">
    <text evidence="2">Belongs to the resistance-nodulation-cell division (RND) (TC 2.A.6) family. MmpL subfamily.</text>
</comment>
<dbReference type="RefSeq" id="WP_167034644.1">
    <property type="nucleotide sequence ID" value="NZ_CP050177.1"/>
</dbReference>
<evidence type="ECO:0000256" key="5">
    <source>
        <dbReference type="ARBA" id="ARBA00022989"/>
    </source>
</evidence>
<evidence type="ECO:0000256" key="6">
    <source>
        <dbReference type="ARBA" id="ARBA00023136"/>
    </source>
</evidence>
<feature type="transmembrane region" description="Helical" evidence="8">
    <location>
        <begin position="522"/>
        <end position="541"/>
    </location>
</feature>
<keyword evidence="11" id="KW-1185">Reference proteome</keyword>
<evidence type="ECO:0000256" key="7">
    <source>
        <dbReference type="SAM" id="MobiDB-lite"/>
    </source>
</evidence>
<feature type="transmembrane region" description="Helical" evidence="8">
    <location>
        <begin position="667"/>
        <end position="690"/>
    </location>
</feature>
<feature type="transmembrane region" description="Helical" evidence="8">
    <location>
        <begin position="589"/>
        <end position="611"/>
    </location>
</feature>
<keyword evidence="6 8" id="KW-0472">Membrane</keyword>
<feature type="transmembrane region" description="Helical" evidence="8">
    <location>
        <begin position="637"/>
        <end position="655"/>
    </location>
</feature>
<protein>
    <submittedName>
        <fullName evidence="10">MMPL family transporter</fullName>
    </submittedName>
</protein>
<keyword evidence="4 8" id="KW-0812">Transmembrane</keyword>
<evidence type="ECO:0000259" key="9">
    <source>
        <dbReference type="PROSITE" id="PS50156"/>
    </source>
</evidence>
<feature type="transmembrane region" description="Helical" evidence="8">
    <location>
        <begin position="369"/>
        <end position="388"/>
    </location>
</feature>
<keyword evidence="5 8" id="KW-1133">Transmembrane helix</keyword>
<dbReference type="EMBL" id="CP050177">
    <property type="protein sequence ID" value="QIQ06001.1"/>
    <property type="molecule type" value="Genomic_DNA"/>
</dbReference>
<proteinExistence type="inferred from homology"/>
<dbReference type="Pfam" id="PF03176">
    <property type="entry name" value="MMPL"/>
    <property type="match status" value="2"/>
</dbReference>
<dbReference type="PANTHER" id="PTHR33406">
    <property type="entry name" value="MEMBRANE PROTEIN MJ1562-RELATED"/>
    <property type="match status" value="1"/>
</dbReference>
<evidence type="ECO:0000256" key="2">
    <source>
        <dbReference type="ARBA" id="ARBA00010157"/>
    </source>
</evidence>
<dbReference type="PROSITE" id="PS50156">
    <property type="entry name" value="SSD"/>
    <property type="match status" value="1"/>
</dbReference>
<evidence type="ECO:0000256" key="3">
    <source>
        <dbReference type="ARBA" id="ARBA00022475"/>
    </source>
</evidence>
<dbReference type="Proteomes" id="UP000501179">
    <property type="component" value="Chromosome"/>
</dbReference>
<comment type="subcellular location">
    <subcellularLocation>
        <location evidence="1">Cell membrane</location>
        <topology evidence="1">Multi-pass membrane protein</topology>
    </subcellularLocation>
</comment>
<keyword evidence="3" id="KW-1003">Cell membrane</keyword>
<evidence type="ECO:0000256" key="4">
    <source>
        <dbReference type="ARBA" id="ARBA00022692"/>
    </source>
</evidence>
<evidence type="ECO:0000313" key="11">
    <source>
        <dbReference type="Proteomes" id="UP000501179"/>
    </source>
</evidence>
<feature type="transmembrane region" description="Helical" evidence="8">
    <location>
        <begin position="275"/>
        <end position="298"/>
    </location>
</feature>
<dbReference type="InterPro" id="IPR000731">
    <property type="entry name" value="SSD"/>
</dbReference>
<feature type="transmembrane region" description="Helical" evidence="8">
    <location>
        <begin position="304"/>
        <end position="327"/>
    </location>
</feature>
<reference evidence="10 11" key="1">
    <citation type="submission" date="2020-03" db="EMBL/GenBank/DDBJ databases">
        <title>A novel species.</title>
        <authorList>
            <person name="Gao J."/>
        </authorList>
    </citation>
    <scope>NUCLEOTIDE SEQUENCE [LARGE SCALE GENOMIC DNA]</scope>
    <source>
        <strain evidence="10 11">QMT-12</strain>
    </source>
</reference>
<dbReference type="AlphaFoldDB" id="A0A6G9H709"/>
<dbReference type="InterPro" id="IPR004869">
    <property type="entry name" value="MMPL_dom"/>
</dbReference>
<name>A0A6G9H709_9ACTN</name>
<feature type="transmembrane region" description="Helical" evidence="8">
    <location>
        <begin position="202"/>
        <end position="222"/>
    </location>
</feature>
<dbReference type="KEGG" id="slia:HA039_30135"/>
<feature type="transmembrane region" description="Helical" evidence="8">
    <location>
        <begin position="177"/>
        <end position="195"/>
    </location>
</feature>